<dbReference type="InterPro" id="IPR027417">
    <property type="entry name" value="P-loop_NTPase"/>
</dbReference>
<evidence type="ECO:0000259" key="1">
    <source>
        <dbReference type="SMART" id="SM00382"/>
    </source>
</evidence>
<comment type="caution">
    <text evidence="2">The sequence shown here is derived from an EMBL/GenBank/DDBJ whole genome shotgun (WGS) entry which is preliminary data.</text>
</comment>
<dbReference type="AlphaFoldDB" id="A0A1J5TWH8"/>
<dbReference type="SUPFAM" id="SSF52540">
    <property type="entry name" value="P-loop containing nucleoside triphosphate hydrolases"/>
    <property type="match status" value="1"/>
</dbReference>
<name>A0A1J5TWH8_9GAMM</name>
<evidence type="ECO:0000313" key="2">
    <source>
        <dbReference type="EMBL" id="OIR24548.1"/>
    </source>
</evidence>
<dbReference type="EMBL" id="MIQH01000618">
    <property type="protein sequence ID" value="OIR24548.1"/>
    <property type="molecule type" value="Genomic_DNA"/>
</dbReference>
<dbReference type="Pfam" id="PF13175">
    <property type="entry name" value="AAA_15"/>
    <property type="match status" value="1"/>
</dbReference>
<feature type="domain" description="AAA+ ATPase" evidence="1">
    <location>
        <begin position="18"/>
        <end position="371"/>
    </location>
</feature>
<organism evidence="2 3">
    <name type="scientific">Bathymodiolus thermophilus thioautotrophic gill symbiont</name>
    <dbReference type="NCBI Taxonomy" id="2360"/>
    <lineage>
        <taxon>Bacteria</taxon>
        <taxon>Pseudomonadati</taxon>
        <taxon>Pseudomonadota</taxon>
        <taxon>Gammaproteobacteria</taxon>
        <taxon>sulfur-oxidizing symbionts</taxon>
    </lineage>
</organism>
<dbReference type="SMART" id="SM00382">
    <property type="entry name" value="AAA"/>
    <property type="match status" value="1"/>
</dbReference>
<dbReference type="InterPro" id="IPR041685">
    <property type="entry name" value="AAA_GajA/Old/RecF-like"/>
</dbReference>
<gene>
    <name evidence="2" type="ORF">BGC33_14755</name>
</gene>
<dbReference type="RefSeq" id="WP_071564547.1">
    <property type="nucleotide sequence ID" value="NZ_MIQH01000618.1"/>
</dbReference>
<dbReference type="Proteomes" id="UP000182798">
    <property type="component" value="Unassembled WGS sequence"/>
</dbReference>
<sequence>MQFKLENFKPIKSAEIKVNDLTLIFGDNNTGKTYIAYALYGLLSTWSDIVSDIEFFTKQQREDLLNNGRLSVDKGTLDKNKILQDIANNYVNGNPFGSMASNVFSSQPKQSDTAVSLSNINFVQNKRLKRQVGADTWLYVDIDSNNIEIKIDGEMSLDFTSTDRLMLSGIFEIPNVFISVSERLGISLFQKDLDENMANLMDRLKKNKDLDPFNMLIENSSRYALPIKDNIDFMRAIERHQKTKSELGVDLSSHIENMFGSDGYGGKLKHNGTEIRFLNNRKGNNKMDIPLHLASASVRALSNLYFFLKHKAKKGDLIIIDEPESHLSLAKQRLLAKLIADCINNDLKILLTTHSDTLVLELNNLMMLNSDFKDKNVFMKKHKYQQAHTINPDKVSAYIAKDGSVSECKVDKYGMEVESMDNAINDLNEVNDGLLARI</sequence>
<dbReference type="CDD" id="cd00267">
    <property type="entry name" value="ABC_ATPase"/>
    <property type="match status" value="1"/>
</dbReference>
<protein>
    <recommendedName>
        <fullName evidence="1">AAA+ ATPase domain-containing protein</fullName>
    </recommendedName>
</protein>
<dbReference type="Gene3D" id="3.40.50.300">
    <property type="entry name" value="P-loop containing nucleotide triphosphate hydrolases"/>
    <property type="match status" value="1"/>
</dbReference>
<evidence type="ECO:0000313" key="3">
    <source>
        <dbReference type="Proteomes" id="UP000182798"/>
    </source>
</evidence>
<proteinExistence type="predicted"/>
<dbReference type="InterPro" id="IPR003593">
    <property type="entry name" value="AAA+_ATPase"/>
</dbReference>
<dbReference type="PANTHER" id="PTHR43581">
    <property type="entry name" value="ATP/GTP PHOSPHATASE"/>
    <property type="match status" value="1"/>
</dbReference>
<dbReference type="OrthoDB" id="9815944at2"/>
<dbReference type="PANTHER" id="PTHR43581:SF4">
    <property type="entry name" value="ATP_GTP PHOSPHATASE"/>
    <property type="match status" value="1"/>
</dbReference>
<accession>A0A1J5TWH8</accession>
<dbReference type="InterPro" id="IPR051396">
    <property type="entry name" value="Bact_Antivir_Def_Nuclease"/>
</dbReference>
<reference evidence="3" key="1">
    <citation type="submission" date="2016-09" db="EMBL/GenBank/DDBJ databases">
        <title>Genome Sequence of Bathymodiolus thermophilus sulfur-oxidizing gill endosymbiont.</title>
        <authorList>
            <person name="Ponnudurai R."/>
            <person name="Kleiner M."/>
            <person name="Sayavedra L."/>
            <person name="Thuermer A."/>
            <person name="Felbeck H."/>
            <person name="Schlueter R."/>
            <person name="Schweder T."/>
            <person name="Markert S."/>
        </authorList>
    </citation>
    <scope>NUCLEOTIDE SEQUENCE [LARGE SCALE GENOMIC DNA]</scope>
    <source>
        <strain evidence="3">BAT/CrabSpa'14</strain>
    </source>
</reference>